<evidence type="ECO:0000313" key="3">
    <source>
        <dbReference type="EMBL" id="KAB2332262.1"/>
    </source>
</evidence>
<evidence type="ECO:0000313" key="4">
    <source>
        <dbReference type="Proteomes" id="UP000481030"/>
    </source>
</evidence>
<dbReference type="RefSeq" id="WP_151535993.1">
    <property type="nucleotide sequence ID" value="NZ_WBOS01000009.1"/>
</dbReference>
<feature type="domain" description="Response regulatory" evidence="2">
    <location>
        <begin position="2"/>
        <end position="118"/>
    </location>
</feature>
<reference evidence="3 4" key="1">
    <citation type="journal article" date="2016" name="Antonie Van Leeuwenhoek">
        <title>Bacillus depressus sp. nov., isolated from soil of a sunflower field.</title>
        <authorList>
            <person name="Wei X."/>
            <person name="Xin D."/>
            <person name="Xin Y."/>
            <person name="Zhang H."/>
            <person name="Wang T."/>
            <person name="Zhang J."/>
        </authorList>
    </citation>
    <scope>NUCLEOTIDE SEQUENCE [LARGE SCALE GENOMIC DNA]</scope>
    <source>
        <strain evidence="3 4">BZ1</strain>
    </source>
</reference>
<dbReference type="SUPFAM" id="SSF52172">
    <property type="entry name" value="CheY-like"/>
    <property type="match status" value="1"/>
</dbReference>
<dbReference type="PANTHER" id="PTHR43228:SF8">
    <property type="entry name" value="TRANSCRIPTIONAL REGULATORY PROTEIN GLNL"/>
    <property type="match status" value="1"/>
</dbReference>
<evidence type="ECO:0000259" key="2">
    <source>
        <dbReference type="PROSITE" id="PS50110"/>
    </source>
</evidence>
<sequence>MFFYIVDDDIAIRSMLMEIIEDEDLGVIAGEAEDGTLIDGDLLTLKKTDILLIDLLMPKRDGLQTIRNIKPEFKGKIIMISQVESKELVSKGYTLGIEYYITKPINKIEVISIIKKVSERIRLEKSILNIHQSLSNILALDQIFVHEQAASLVPTIIDSGQILLSDLGIMGENGYRDLLNILEYLFQCERTETFTNGFPRLKDIFLQLAQKKLGISVSQSEVMREMKASEQRVRRTIYQSLNHLSSLGLDDYSNPIFENYAPKLFEFKTVRDRMAELKKEQALSTTQVRINAKRFIQTLYFEAKRLMPEL</sequence>
<dbReference type="SMART" id="SM00448">
    <property type="entry name" value="REC"/>
    <property type="match status" value="1"/>
</dbReference>
<dbReference type="GO" id="GO:0000160">
    <property type="term" value="P:phosphorelay signal transduction system"/>
    <property type="evidence" value="ECO:0007669"/>
    <property type="project" value="InterPro"/>
</dbReference>
<dbReference type="Gene3D" id="3.40.50.2300">
    <property type="match status" value="1"/>
</dbReference>
<dbReference type="InterPro" id="IPR013972">
    <property type="entry name" value="YcbB"/>
</dbReference>
<dbReference type="PROSITE" id="PS50110">
    <property type="entry name" value="RESPONSE_REGULATORY"/>
    <property type="match status" value="1"/>
</dbReference>
<name>A0A6L3V3P0_9BACI</name>
<dbReference type="AlphaFoldDB" id="A0A6L3V3P0"/>
<dbReference type="PANTHER" id="PTHR43228">
    <property type="entry name" value="TWO-COMPONENT RESPONSE REGULATOR"/>
    <property type="match status" value="1"/>
</dbReference>
<dbReference type="Pfam" id="PF00072">
    <property type="entry name" value="Response_reg"/>
    <property type="match status" value="1"/>
</dbReference>
<dbReference type="EMBL" id="WBOS01000009">
    <property type="protein sequence ID" value="KAB2332262.1"/>
    <property type="molecule type" value="Genomic_DNA"/>
</dbReference>
<feature type="modified residue" description="4-aspartylphosphate" evidence="1">
    <location>
        <position position="54"/>
    </location>
</feature>
<dbReference type="OrthoDB" id="1684633at2"/>
<comment type="caution">
    <text evidence="3">The sequence shown here is derived from an EMBL/GenBank/DDBJ whole genome shotgun (WGS) entry which is preliminary data.</text>
</comment>
<dbReference type="Pfam" id="PF08664">
    <property type="entry name" value="YcbB"/>
    <property type="match status" value="1"/>
</dbReference>
<organism evidence="3 4">
    <name type="scientific">Cytobacillus depressus</name>
    <dbReference type="NCBI Taxonomy" id="1602942"/>
    <lineage>
        <taxon>Bacteria</taxon>
        <taxon>Bacillati</taxon>
        <taxon>Bacillota</taxon>
        <taxon>Bacilli</taxon>
        <taxon>Bacillales</taxon>
        <taxon>Bacillaceae</taxon>
        <taxon>Cytobacillus</taxon>
    </lineage>
</organism>
<dbReference type="InterPro" id="IPR001789">
    <property type="entry name" value="Sig_transdc_resp-reg_receiver"/>
</dbReference>
<dbReference type="Proteomes" id="UP000481030">
    <property type="component" value="Unassembled WGS sequence"/>
</dbReference>
<dbReference type="InterPro" id="IPR052048">
    <property type="entry name" value="ST_Response_Regulator"/>
</dbReference>
<proteinExistence type="predicted"/>
<keyword evidence="1" id="KW-0597">Phosphoprotein</keyword>
<keyword evidence="4" id="KW-1185">Reference proteome</keyword>
<protein>
    <submittedName>
        <fullName evidence="3">Response regulator</fullName>
    </submittedName>
</protein>
<gene>
    <name evidence="3" type="ORF">F7731_16960</name>
</gene>
<evidence type="ECO:0000256" key="1">
    <source>
        <dbReference type="PROSITE-ProRule" id="PRU00169"/>
    </source>
</evidence>
<dbReference type="InterPro" id="IPR011006">
    <property type="entry name" value="CheY-like_superfamily"/>
</dbReference>
<accession>A0A6L3V3P0</accession>